<dbReference type="PROSITE" id="PS50850">
    <property type="entry name" value="MFS"/>
    <property type="match status" value="1"/>
</dbReference>
<evidence type="ECO:0000313" key="8">
    <source>
        <dbReference type="EMBL" id="KAH9823594.1"/>
    </source>
</evidence>
<evidence type="ECO:0000313" key="9">
    <source>
        <dbReference type="Proteomes" id="UP001138500"/>
    </source>
</evidence>
<sequence>MEKEGAPRSPLDWLTGGAMLSGPASDHEAREGNVHQTLEKDEIQSEAQSSSMSDNGGINDDLEKTHRDHPLPASAQHDHDVEKQDQTSDPASPPPKDPNIVEFTGPSDPGNPKNWSVARRSAITVSMGLMTFVVTFSSSIFADAIGPVAGEFHIGTVTATLGVSLFLLGFVLGPVAFGPASEVWGRRIPLLSGYAVFAVFQIPVAVARNVETIMLGRFFAGLAASAPLAVVGGAMADMWEPVERAYAICAFAGGAFAGPVAGPIVGGFVTESDLGWRWTQWITLIMAALFGGIGLLVVPETSAARILQLRARELRYETGNWALHSKADEHRVTLQTIWTVYLARPWVMLIQEPILALLTAYMSYLYGVLYLLFEAFPISFHEDRGWSLGVSGLAFIGFIVGIVLGSGIMCYSSATNFKRAFIQHGQPIPEERLPPMILAAIVLPISLFWFGESPSSHETPTHLLTPRSVDVVAEHHVGAAGHVHRAHRHGVPGGLLAGHELHHRLLRLLRQQRHRGQHVPALDLRRRVPAVRPHVSPARGGVGDERAGVHLRGVCACAGAVLPVWGEDPGEVEVHADGVRGWDDGNEYRQNSGSVVLPRWINLPHEYG</sequence>
<dbReference type="PANTHER" id="PTHR23502:SF47">
    <property type="entry name" value="MAJOR FACILITATOR SUPERFAMILY (MFS) PROFILE DOMAIN-CONTAINING PROTEIN-RELATED"/>
    <property type="match status" value="1"/>
</dbReference>
<name>A0A9W7SM61_9PEZI</name>
<feature type="transmembrane region" description="Helical" evidence="6">
    <location>
        <begin position="213"/>
        <end position="233"/>
    </location>
</feature>
<accession>A0A9W7SM61</accession>
<evidence type="ECO:0000256" key="6">
    <source>
        <dbReference type="SAM" id="Phobius"/>
    </source>
</evidence>
<feature type="compositionally biased region" description="Basic and acidic residues" evidence="5">
    <location>
        <begin position="25"/>
        <end position="43"/>
    </location>
</feature>
<comment type="subcellular location">
    <subcellularLocation>
        <location evidence="1">Membrane</location>
        <topology evidence="1">Multi-pass membrane protein</topology>
    </subcellularLocation>
</comment>
<dbReference type="Proteomes" id="UP001138500">
    <property type="component" value="Unassembled WGS sequence"/>
</dbReference>
<evidence type="ECO:0000256" key="5">
    <source>
        <dbReference type="SAM" id="MobiDB-lite"/>
    </source>
</evidence>
<feature type="compositionally biased region" description="Polar residues" evidence="5">
    <location>
        <begin position="45"/>
        <end position="56"/>
    </location>
</feature>
<dbReference type="Gene3D" id="1.20.1250.20">
    <property type="entry name" value="MFS general substrate transporter like domains"/>
    <property type="match status" value="1"/>
</dbReference>
<keyword evidence="2 6" id="KW-0812">Transmembrane</keyword>
<evidence type="ECO:0000256" key="1">
    <source>
        <dbReference type="ARBA" id="ARBA00004141"/>
    </source>
</evidence>
<dbReference type="CDD" id="cd17323">
    <property type="entry name" value="MFS_Tpo1_MDR_like"/>
    <property type="match status" value="1"/>
</dbReference>
<dbReference type="AlphaFoldDB" id="A0A9W7SM61"/>
<feature type="transmembrane region" description="Helical" evidence="6">
    <location>
        <begin position="154"/>
        <end position="176"/>
    </location>
</feature>
<feature type="transmembrane region" description="Helical" evidence="6">
    <location>
        <begin position="245"/>
        <end position="266"/>
    </location>
</feature>
<evidence type="ECO:0000256" key="3">
    <source>
        <dbReference type="ARBA" id="ARBA00022989"/>
    </source>
</evidence>
<feature type="region of interest" description="Disordered" evidence="5">
    <location>
        <begin position="1"/>
        <end position="115"/>
    </location>
</feature>
<dbReference type="PANTHER" id="PTHR23502">
    <property type="entry name" value="MAJOR FACILITATOR SUPERFAMILY"/>
    <property type="match status" value="1"/>
</dbReference>
<dbReference type="InterPro" id="IPR036259">
    <property type="entry name" value="MFS_trans_sf"/>
</dbReference>
<evidence type="ECO:0000256" key="2">
    <source>
        <dbReference type="ARBA" id="ARBA00022692"/>
    </source>
</evidence>
<dbReference type="OrthoDB" id="446368at2759"/>
<evidence type="ECO:0000259" key="7">
    <source>
        <dbReference type="PROSITE" id="PS50850"/>
    </source>
</evidence>
<feature type="transmembrane region" description="Helical" evidence="6">
    <location>
        <begin position="393"/>
        <end position="412"/>
    </location>
</feature>
<dbReference type="InterPro" id="IPR011701">
    <property type="entry name" value="MFS"/>
</dbReference>
<organism evidence="8 9">
    <name type="scientific">Teratosphaeria destructans</name>
    <dbReference type="NCBI Taxonomy" id="418781"/>
    <lineage>
        <taxon>Eukaryota</taxon>
        <taxon>Fungi</taxon>
        <taxon>Dikarya</taxon>
        <taxon>Ascomycota</taxon>
        <taxon>Pezizomycotina</taxon>
        <taxon>Dothideomycetes</taxon>
        <taxon>Dothideomycetidae</taxon>
        <taxon>Mycosphaerellales</taxon>
        <taxon>Teratosphaeriaceae</taxon>
        <taxon>Teratosphaeria</taxon>
    </lineage>
</organism>
<keyword evidence="9" id="KW-1185">Reference proteome</keyword>
<protein>
    <submittedName>
        <fullName evidence="8">MFS transporter</fullName>
    </submittedName>
</protein>
<reference evidence="8 9" key="1">
    <citation type="journal article" date="2018" name="IMA Fungus">
        <title>IMA Genome-F 10: Nine draft genome sequences of Claviceps purpurea s.lat., including C. arundinis, C. humidiphila, and C. cf. spartinae, pseudomolecules for the pitch canker pathogen Fusarium circinatum, draft genome of Davidsoniella eucalypti, Grosmannia galeiformis, Quambalaria eucalypti, and Teratosphaeria destructans.</title>
        <authorList>
            <person name="Wingfield B.D."/>
            <person name="Liu M."/>
            <person name="Nguyen H.D."/>
            <person name="Lane F.A."/>
            <person name="Morgan S.W."/>
            <person name="De Vos L."/>
            <person name="Wilken P.M."/>
            <person name="Duong T.A."/>
            <person name="Aylward J."/>
            <person name="Coetzee M.P."/>
            <person name="Dadej K."/>
            <person name="De Beer Z.W."/>
            <person name="Findlay W."/>
            <person name="Havenga M."/>
            <person name="Kolarik M."/>
            <person name="Menzies J.G."/>
            <person name="Naidoo K."/>
            <person name="Pochopski O."/>
            <person name="Shoukouhi P."/>
            <person name="Santana Q.C."/>
            <person name="Seifert K.A."/>
            <person name="Soal N."/>
            <person name="Steenkamp E.T."/>
            <person name="Tatham C.T."/>
            <person name="van der Nest M.A."/>
            <person name="Wingfield M.J."/>
        </authorList>
    </citation>
    <scope>NUCLEOTIDE SEQUENCE [LARGE SCALE GENOMIC DNA]</scope>
    <source>
        <strain evidence="8">CMW44962</strain>
    </source>
</reference>
<feature type="domain" description="Major facilitator superfamily (MFS) profile" evidence="7">
    <location>
        <begin position="123"/>
        <end position="608"/>
    </location>
</feature>
<reference evidence="8 9" key="2">
    <citation type="journal article" date="2021" name="Curr. Genet.">
        <title>Genetic response to nitrogen starvation in the aggressive Eucalyptus foliar pathogen Teratosphaeria destructans.</title>
        <authorList>
            <person name="Havenga M."/>
            <person name="Wingfield B.D."/>
            <person name="Wingfield M.J."/>
            <person name="Dreyer L.L."/>
            <person name="Roets F."/>
            <person name="Aylward J."/>
        </authorList>
    </citation>
    <scope>NUCLEOTIDE SEQUENCE [LARGE SCALE GENOMIC DNA]</scope>
    <source>
        <strain evidence="8">CMW44962</strain>
    </source>
</reference>
<feature type="transmembrane region" description="Helical" evidence="6">
    <location>
        <begin position="188"/>
        <end position="207"/>
    </location>
</feature>
<comment type="caution">
    <text evidence="8">The sequence shown here is derived from an EMBL/GenBank/DDBJ whole genome shotgun (WGS) entry which is preliminary data.</text>
</comment>
<proteinExistence type="predicted"/>
<dbReference type="Pfam" id="PF07690">
    <property type="entry name" value="MFS_1"/>
    <property type="match status" value="1"/>
</dbReference>
<keyword evidence="4 6" id="KW-0472">Membrane</keyword>
<feature type="compositionally biased region" description="Basic and acidic residues" evidence="5">
    <location>
        <begin position="61"/>
        <end position="86"/>
    </location>
</feature>
<dbReference type="SUPFAM" id="SSF103473">
    <property type="entry name" value="MFS general substrate transporter"/>
    <property type="match status" value="1"/>
</dbReference>
<feature type="transmembrane region" description="Helical" evidence="6">
    <location>
        <begin position="354"/>
        <end position="373"/>
    </location>
</feature>
<feature type="transmembrane region" description="Helical" evidence="6">
    <location>
        <begin position="278"/>
        <end position="298"/>
    </location>
</feature>
<feature type="transmembrane region" description="Helical" evidence="6">
    <location>
        <begin position="122"/>
        <end position="142"/>
    </location>
</feature>
<dbReference type="InterPro" id="IPR020846">
    <property type="entry name" value="MFS_dom"/>
</dbReference>
<evidence type="ECO:0000256" key="4">
    <source>
        <dbReference type="ARBA" id="ARBA00023136"/>
    </source>
</evidence>
<keyword evidence="3 6" id="KW-1133">Transmembrane helix</keyword>
<gene>
    <name evidence="8" type="ORF">Tdes44962_MAKER10266</name>
</gene>
<dbReference type="GO" id="GO:0005886">
    <property type="term" value="C:plasma membrane"/>
    <property type="evidence" value="ECO:0007669"/>
    <property type="project" value="TreeGrafter"/>
</dbReference>
<dbReference type="EMBL" id="RIBY02002196">
    <property type="protein sequence ID" value="KAH9823594.1"/>
    <property type="molecule type" value="Genomic_DNA"/>
</dbReference>
<dbReference type="GO" id="GO:0022857">
    <property type="term" value="F:transmembrane transporter activity"/>
    <property type="evidence" value="ECO:0007669"/>
    <property type="project" value="InterPro"/>
</dbReference>